<dbReference type="PANTHER" id="PTHR13325">
    <property type="entry name" value="PROTEASE M50 MEMBRANE-BOUND TRANSCRIPTION FACTOR SITE 2 PROTEASE"/>
    <property type="match status" value="1"/>
</dbReference>
<reference evidence="8 9" key="1">
    <citation type="journal article" date="2012" name="Science">
        <title>The Paleozoic origin of enzymatic lignin decomposition reconstructed from 31 fungal genomes.</title>
        <authorList>
            <person name="Floudas D."/>
            <person name="Binder M."/>
            <person name="Riley R."/>
            <person name="Barry K."/>
            <person name="Blanchette R.A."/>
            <person name="Henrissat B."/>
            <person name="Martinez A.T."/>
            <person name="Otillar R."/>
            <person name="Spatafora J.W."/>
            <person name="Yadav J.S."/>
            <person name="Aerts A."/>
            <person name="Benoit I."/>
            <person name="Boyd A."/>
            <person name="Carlson A."/>
            <person name="Copeland A."/>
            <person name="Coutinho P.M."/>
            <person name="de Vries R.P."/>
            <person name="Ferreira P."/>
            <person name="Findley K."/>
            <person name="Foster B."/>
            <person name="Gaskell J."/>
            <person name="Glotzer D."/>
            <person name="Gorecki P."/>
            <person name="Heitman J."/>
            <person name="Hesse C."/>
            <person name="Hori C."/>
            <person name="Igarashi K."/>
            <person name="Jurgens J.A."/>
            <person name="Kallen N."/>
            <person name="Kersten P."/>
            <person name="Kohler A."/>
            <person name="Kuees U."/>
            <person name="Kumar T.K.A."/>
            <person name="Kuo A."/>
            <person name="LaButti K."/>
            <person name="Larrondo L.F."/>
            <person name="Lindquist E."/>
            <person name="Ling A."/>
            <person name="Lombard V."/>
            <person name="Lucas S."/>
            <person name="Lundell T."/>
            <person name="Martin R."/>
            <person name="McLaughlin D.J."/>
            <person name="Morgenstern I."/>
            <person name="Morin E."/>
            <person name="Murat C."/>
            <person name="Nagy L.G."/>
            <person name="Nolan M."/>
            <person name="Ohm R.A."/>
            <person name="Patyshakuliyeva A."/>
            <person name="Rokas A."/>
            <person name="Ruiz-Duenas F.J."/>
            <person name="Sabat G."/>
            <person name="Salamov A."/>
            <person name="Samejima M."/>
            <person name="Schmutz J."/>
            <person name="Slot J.C."/>
            <person name="St John F."/>
            <person name="Stenlid J."/>
            <person name="Sun H."/>
            <person name="Sun S."/>
            <person name="Syed K."/>
            <person name="Tsang A."/>
            <person name="Wiebenga A."/>
            <person name="Young D."/>
            <person name="Pisabarro A."/>
            <person name="Eastwood D.C."/>
            <person name="Martin F."/>
            <person name="Cullen D."/>
            <person name="Grigoriev I.V."/>
            <person name="Hibbett D.S."/>
        </authorList>
    </citation>
    <scope>NUCLEOTIDE SEQUENCE</scope>
    <source>
        <strain evidence="9">FP-58527</strain>
    </source>
</reference>
<dbReference type="GO" id="GO:0005737">
    <property type="term" value="C:cytoplasm"/>
    <property type="evidence" value="ECO:0007669"/>
    <property type="project" value="TreeGrafter"/>
</dbReference>
<evidence type="ECO:0000256" key="3">
    <source>
        <dbReference type="ARBA" id="ARBA00022989"/>
    </source>
</evidence>
<keyword evidence="3 6" id="KW-1133">Transmembrane helix</keyword>
<dbReference type="GO" id="GO:0031293">
    <property type="term" value="P:membrane protein intracellular domain proteolysis"/>
    <property type="evidence" value="ECO:0007669"/>
    <property type="project" value="TreeGrafter"/>
</dbReference>
<dbReference type="EMBL" id="KE504179">
    <property type="protein sequence ID" value="EPS97142.1"/>
    <property type="molecule type" value="Genomic_DNA"/>
</dbReference>
<dbReference type="InterPro" id="IPR001193">
    <property type="entry name" value="MBTPS2"/>
</dbReference>
<dbReference type="eggNOG" id="KOG2921">
    <property type="taxonomic scope" value="Eukaryota"/>
</dbReference>
<name>S8DX03_FOMSC</name>
<proteinExistence type="predicted"/>
<feature type="transmembrane region" description="Helical" evidence="6">
    <location>
        <begin position="472"/>
        <end position="492"/>
    </location>
</feature>
<accession>S8DX03</accession>
<evidence type="ECO:0000259" key="7">
    <source>
        <dbReference type="Pfam" id="PF02163"/>
    </source>
</evidence>
<evidence type="ECO:0000256" key="2">
    <source>
        <dbReference type="ARBA" id="ARBA00022692"/>
    </source>
</evidence>
<dbReference type="InParanoid" id="S8DX03"/>
<keyword evidence="4 6" id="KW-0472">Membrane</keyword>
<dbReference type="PANTHER" id="PTHR13325:SF3">
    <property type="entry name" value="MEMBRANE-BOUND TRANSCRIPTION FACTOR SITE-2 PROTEASE"/>
    <property type="match status" value="1"/>
</dbReference>
<dbReference type="GO" id="GO:1905897">
    <property type="term" value="P:regulation of response to endoplasmic reticulum stress"/>
    <property type="evidence" value="ECO:0007669"/>
    <property type="project" value="TreeGrafter"/>
</dbReference>
<dbReference type="Pfam" id="PF02163">
    <property type="entry name" value="Peptidase_M50"/>
    <property type="match status" value="1"/>
</dbReference>
<evidence type="ECO:0000256" key="4">
    <source>
        <dbReference type="ARBA" id="ARBA00023136"/>
    </source>
</evidence>
<feature type="transmembrane region" description="Helical" evidence="6">
    <location>
        <begin position="87"/>
        <end position="111"/>
    </location>
</feature>
<dbReference type="OrthoDB" id="7694678at2759"/>
<keyword evidence="9" id="KW-1185">Reference proteome</keyword>
<evidence type="ECO:0000313" key="8">
    <source>
        <dbReference type="EMBL" id="EPS97142.1"/>
    </source>
</evidence>
<dbReference type="STRING" id="743788.S8DX03"/>
<dbReference type="GO" id="GO:0004222">
    <property type="term" value="F:metalloendopeptidase activity"/>
    <property type="evidence" value="ECO:0007669"/>
    <property type="project" value="InterPro"/>
</dbReference>
<evidence type="ECO:0000256" key="1">
    <source>
        <dbReference type="ARBA" id="ARBA00004127"/>
    </source>
</evidence>
<sequence>MSLLALLAPLSILVSLWTLTHFVLRILLPQTPRVSLSYQPPPFSASHLLLTERSVFVCLRMTHFNAHADRLAAWFARCERRVAARAVYAMGGALAAGGLLAAVAVLGWTAIKLAGAVYGKWGGASTAGDLARVWKREEPEVLAAVPVVAQPGYGIPVYTIALQPPVVANLIPGVTVPLSHLPLLLIVLVSSQIFHELGHFITAALEDVPVMSVGLSVTVVFPSAFVVLSQGALRELSAPARLRVASAGAFHNLLLFLLFSVLARAPLHSLPGYRDVSAWGRVVSRVQPGSPLEGHLPIGSIVTKIDDELLSSANADHPDEASFDAWIALLSRPDTRNNDEAGWLGWCVDRSWFEDQPTACCTSGGDSHRAAAESCFVAYPPFALARCVDPLPYLGADALGVPSYARCASAVDCGADHTCVRPRGDQALLRLTVHLPAWASPDGQPADRTVVWNGPRYEILEEVEVTRYAPRIAFLPLALPPLLAALNSYFIALNLSLFLFNLLPLAFLDGSPVFSALFDIAVHGLSSAPRDVEAGLRRIVRSDVRVRWKRTMERALHLLCAGLVCACVVLGALLSISGV</sequence>
<protein>
    <recommendedName>
        <fullName evidence="5">Endopeptidase S2P</fullName>
    </recommendedName>
</protein>
<dbReference type="InterPro" id="IPR008915">
    <property type="entry name" value="Peptidase_M50"/>
</dbReference>
<dbReference type="AlphaFoldDB" id="S8DX03"/>
<evidence type="ECO:0000256" key="5">
    <source>
        <dbReference type="ARBA" id="ARBA00032658"/>
    </source>
</evidence>
<dbReference type="GO" id="GO:0016020">
    <property type="term" value="C:membrane"/>
    <property type="evidence" value="ECO:0007669"/>
    <property type="project" value="InterPro"/>
</dbReference>
<evidence type="ECO:0000256" key="6">
    <source>
        <dbReference type="SAM" id="Phobius"/>
    </source>
</evidence>
<gene>
    <name evidence="8" type="ORF">FOMPIDRAFT_1042986</name>
</gene>
<feature type="transmembrane region" description="Helical" evidence="6">
    <location>
        <begin position="6"/>
        <end position="28"/>
    </location>
</feature>
<feature type="domain" description="Peptidase M50" evidence="7">
    <location>
        <begin position="184"/>
        <end position="263"/>
    </location>
</feature>
<dbReference type="HOGENOM" id="CLU_021808_0_0_1"/>
<organism evidence="8 9">
    <name type="scientific">Fomitopsis schrenkii</name>
    <name type="common">Brown rot fungus</name>
    <dbReference type="NCBI Taxonomy" id="2126942"/>
    <lineage>
        <taxon>Eukaryota</taxon>
        <taxon>Fungi</taxon>
        <taxon>Dikarya</taxon>
        <taxon>Basidiomycota</taxon>
        <taxon>Agaricomycotina</taxon>
        <taxon>Agaricomycetes</taxon>
        <taxon>Polyporales</taxon>
        <taxon>Fomitopsis</taxon>
    </lineage>
</organism>
<dbReference type="PRINTS" id="PR01000">
    <property type="entry name" value="SREBPS2PTASE"/>
</dbReference>
<evidence type="ECO:0000313" key="9">
    <source>
        <dbReference type="Proteomes" id="UP000015241"/>
    </source>
</evidence>
<feature type="transmembrane region" description="Helical" evidence="6">
    <location>
        <begin position="555"/>
        <end position="576"/>
    </location>
</feature>
<dbReference type="Proteomes" id="UP000015241">
    <property type="component" value="Unassembled WGS sequence"/>
</dbReference>
<dbReference type="GO" id="GO:0012505">
    <property type="term" value="C:endomembrane system"/>
    <property type="evidence" value="ECO:0007669"/>
    <property type="project" value="UniProtKB-SubCell"/>
</dbReference>
<comment type="subcellular location">
    <subcellularLocation>
        <location evidence="1">Endomembrane system</location>
        <topology evidence="1">Multi-pass membrane protein</topology>
    </subcellularLocation>
</comment>
<keyword evidence="2 6" id="KW-0812">Transmembrane</keyword>